<comment type="caution">
    <text evidence="1">The sequence shown here is derived from an EMBL/GenBank/DDBJ whole genome shotgun (WGS) entry which is preliminary data.</text>
</comment>
<evidence type="ECO:0000313" key="1">
    <source>
        <dbReference type="EMBL" id="MDC8772499.1"/>
    </source>
</evidence>
<keyword evidence="2" id="KW-1185">Reference proteome</keyword>
<protein>
    <submittedName>
        <fullName evidence="1">Uncharacterized protein</fullName>
    </submittedName>
</protein>
<name>A0ABT5KGB7_9BURK</name>
<sequence>MASTTYYVKASLDAAQKFAVCQYFKNADGTDPVPDGEALTISKTAPSCTVNLIQSPELLLIGVVYKTLGNEPVLTAGNFQPASNDNSVEVRMPTDKIVSKGVVLMFSNSGGAVESLYPSDDPVIKNTEE</sequence>
<dbReference type="EMBL" id="JAQQXT010000007">
    <property type="protein sequence ID" value="MDC8772499.1"/>
    <property type="molecule type" value="Genomic_DNA"/>
</dbReference>
<accession>A0ABT5KGB7</accession>
<dbReference type="Proteomes" id="UP001221189">
    <property type="component" value="Unassembled WGS sequence"/>
</dbReference>
<proteinExistence type="predicted"/>
<reference evidence="1 2" key="1">
    <citation type="submission" date="2022-10" db="EMBL/GenBank/DDBJ databases">
        <title>Paucibacter sp. hw1 Genome sequencing.</title>
        <authorList>
            <person name="Park S."/>
        </authorList>
    </citation>
    <scope>NUCLEOTIDE SEQUENCE [LARGE SCALE GENOMIC DNA]</scope>
    <source>
        <strain evidence="2">hw1</strain>
    </source>
</reference>
<dbReference type="RefSeq" id="WP_263555578.1">
    <property type="nucleotide sequence ID" value="NZ_JAQQXT010000007.1"/>
</dbReference>
<gene>
    <name evidence="1" type="ORF">PRZ03_13030</name>
</gene>
<organism evidence="1 2">
    <name type="scientific">Roseateles albus</name>
    <dbReference type="NCBI Taxonomy" id="2987525"/>
    <lineage>
        <taxon>Bacteria</taxon>
        <taxon>Pseudomonadati</taxon>
        <taxon>Pseudomonadota</taxon>
        <taxon>Betaproteobacteria</taxon>
        <taxon>Burkholderiales</taxon>
        <taxon>Sphaerotilaceae</taxon>
        <taxon>Roseateles</taxon>
    </lineage>
</organism>
<evidence type="ECO:0000313" key="2">
    <source>
        <dbReference type="Proteomes" id="UP001221189"/>
    </source>
</evidence>